<feature type="chain" id="PRO_5044609714" evidence="1">
    <location>
        <begin position="17"/>
        <end position="51"/>
    </location>
</feature>
<dbReference type="GeneID" id="93967521"/>
<feature type="signal peptide" evidence="1">
    <location>
        <begin position="1"/>
        <end position="16"/>
    </location>
</feature>
<proteinExistence type="predicted"/>
<keyword evidence="1" id="KW-0732">Signal</keyword>
<evidence type="ECO:0000313" key="4">
    <source>
        <dbReference type="EMBL" id="TKF28221.1"/>
    </source>
</evidence>
<dbReference type="RefSeq" id="WP_017054841.1">
    <property type="nucleotide sequence ID" value="NZ_AP025498.1"/>
</dbReference>
<evidence type="ECO:0000313" key="5">
    <source>
        <dbReference type="Proteomes" id="UP000305234"/>
    </source>
</evidence>
<dbReference type="AlphaFoldDB" id="A0A4U2BDW3"/>
<dbReference type="InterPro" id="IPR021379">
    <property type="entry name" value="DUF3012"/>
</dbReference>
<dbReference type="EMBL" id="SYUV01000074">
    <property type="protein sequence ID" value="TKF27441.1"/>
    <property type="molecule type" value="Genomic_DNA"/>
</dbReference>
<evidence type="ECO:0000313" key="6">
    <source>
        <dbReference type="Proteomes" id="UP000307574"/>
    </source>
</evidence>
<protein>
    <submittedName>
        <fullName evidence="3">DUF3012 domain-containing protein</fullName>
    </submittedName>
</protein>
<dbReference type="Proteomes" id="UP001569177">
    <property type="component" value="Unassembled WGS sequence"/>
</dbReference>
<evidence type="ECO:0000313" key="3">
    <source>
        <dbReference type="EMBL" id="TKF27441.1"/>
    </source>
</evidence>
<reference evidence="5 6" key="1">
    <citation type="submission" date="2019-04" db="EMBL/GenBank/DDBJ databases">
        <title>A reverse ecology approach based on a biological definition of microbial populations.</title>
        <authorList>
            <person name="Arevalo P."/>
            <person name="Vaninsberghe D."/>
            <person name="Elsherbini J."/>
            <person name="Gore J."/>
            <person name="Polz M."/>
        </authorList>
    </citation>
    <scope>NUCLEOTIDE SEQUENCE [LARGE SCALE GENOMIC DNA]</scope>
    <source>
        <strain evidence="4 5">10N.261.46.E4</strain>
        <strain evidence="3 6">10N.261.46.F4</strain>
    </source>
</reference>
<reference evidence="2 7" key="2">
    <citation type="submission" date="2024-06" db="EMBL/GenBank/DDBJ databases">
        <authorList>
            <person name="Steensen K."/>
            <person name="Seneca J."/>
            <person name="Bartlau N."/>
            <person name="Yu A.X."/>
            <person name="Polz M.F."/>
        </authorList>
    </citation>
    <scope>NUCLEOTIDE SEQUENCE [LARGE SCALE GENOMIC DNA]</scope>
    <source>
        <strain evidence="2 7">5S240</strain>
    </source>
</reference>
<dbReference type="EMBL" id="SYUW01000006">
    <property type="protein sequence ID" value="TKF28221.1"/>
    <property type="molecule type" value="Genomic_DNA"/>
</dbReference>
<dbReference type="Pfam" id="PF11216">
    <property type="entry name" value="DUF3012"/>
    <property type="match status" value="1"/>
</dbReference>
<organism evidence="3 6">
    <name type="scientific">Vibrio kanaloae</name>
    <dbReference type="NCBI Taxonomy" id="170673"/>
    <lineage>
        <taxon>Bacteria</taxon>
        <taxon>Pseudomonadati</taxon>
        <taxon>Pseudomonadota</taxon>
        <taxon>Gammaproteobacteria</taxon>
        <taxon>Vibrionales</taxon>
        <taxon>Vibrionaceae</taxon>
        <taxon>Vibrio</taxon>
    </lineage>
</organism>
<dbReference type="Proteomes" id="UP000305234">
    <property type="component" value="Unassembled WGS sequence"/>
</dbReference>
<dbReference type="Proteomes" id="UP000307574">
    <property type="component" value="Unassembled WGS sequence"/>
</dbReference>
<sequence length="51" mass="5738">MRKIALLLFLSTQIMACTEVGSEAWCTDMKEKPKGDWTANEAGDFAKHCIF</sequence>
<evidence type="ECO:0000313" key="7">
    <source>
        <dbReference type="Proteomes" id="UP001569177"/>
    </source>
</evidence>
<keyword evidence="7" id="KW-1185">Reference proteome</keyword>
<evidence type="ECO:0000256" key="1">
    <source>
        <dbReference type="SAM" id="SignalP"/>
    </source>
</evidence>
<name>A0A4U2BDW3_9VIBR</name>
<gene>
    <name evidence="2" type="ORF">ACED24_14315</name>
    <name evidence="3" type="ORF">FCV50_19930</name>
    <name evidence="4" type="ORF">FCV52_02890</name>
</gene>
<dbReference type="EMBL" id="JBGOOJ010000012">
    <property type="protein sequence ID" value="MEZ8091234.1"/>
    <property type="molecule type" value="Genomic_DNA"/>
</dbReference>
<accession>A0A4U2BDW3</accession>
<comment type="caution">
    <text evidence="3">The sequence shown here is derived from an EMBL/GenBank/DDBJ whole genome shotgun (WGS) entry which is preliminary data.</text>
</comment>
<evidence type="ECO:0000313" key="2">
    <source>
        <dbReference type="EMBL" id="MEZ8091234.1"/>
    </source>
</evidence>